<accession>A0A7C8I0I5</accession>
<keyword evidence="2" id="KW-1185">Reference proteome</keyword>
<dbReference type="Proteomes" id="UP000481861">
    <property type="component" value="Unassembled WGS sequence"/>
</dbReference>
<dbReference type="EMBL" id="JAADJZ010000043">
    <property type="protein sequence ID" value="KAF2864651.1"/>
    <property type="molecule type" value="Genomic_DNA"/>
</dbReference>
<dbReference type="AlphaFoldDB" id="A0A7C8I0I5"/>
<protein>
    <submittedName>
        <fullName evidence="1">Uncharacterized protein</fullName>
    </submittedName>
</protein>
<organism evidence="1 2">
    <name type="scientific">Massariosphaeria phaeospora</name>
    <dbReference type="NCBI Taxonomy" id="100035"/>
    <lineage>
        <taxon>Eukaryota</taxon>
        <taxon>Fungi</taxon>
        <taxon>Dikarya</taxon>
        <taxon>Ascomycota</taxon>
        <taxon>Pezizomycotina</taxon>
        <taxon>Dothideomycetes</taxon>
        <taxon>Pleosporomycetidae</taxon>
        <taxon>Pleosporales</taxon>
        <taxon>Pleosporales incertae sedis</taxon>
        <taxon>Massariosphaeria</taxon>
    </lineage>
</organism>
<evidence type="ECO:0000313" key="2">
    <source>
        <dbReference type="Proteomes" id="UP000481861"/>
    </source>
</evidence>
<comment type="caution">
    <text evidence="1">The sequence shown here is derived from an EMBL/GenBank/DDBJ whole genome shotgun (WGS) entry which is preliminary data.</text>
</comment>
<evidence type="ECO:0000313" key="1">
    <source>
        <dbReference type="EMBL" id="KAF2864651.1"/>
    </source>
</evidence>
<dbReference type="OrthoDB" id="192702at2759"/>
<gene>
    <name evidence="1" type="ORF">BDV95DRAFT_555785</name>
</gene>
<dbReference type="InterPro" id="IPR021276">
    <property type="entry name" value="DUF2855"/>
</dbReference>
<reference evidence="1 2" key="1">
    <citation type="submission" date="2020-01" db="EMBL/GenBank/DDBJ databases">
        <authorList>
            <consortium name="DOE Joint Genome Institute"/>
            <person name="Haridas S."/>
            <person name="Albert R."/>
            <person name="Binder M."/>
            <person name="Bloem J."/>
            <person name="Labutti K."/>
            <person name="Salamov A."/>
            <person name="Andreopoulos B."/>
            <person name="Baker S.E."/>
            <person name="Barry K."/>
            <person name="Bills G."/>
            <person name="Bluhm B.H."/>
            <person name="Cannon C."/>
            <person name="Castanera R."/>
            <person name="Culley D.E."/>
            <person name="Daum C."/>
            <person name="Ezra D."/>
            <person name="Gonzalez J.B."/>
            <person name="Henrissat B."/>
            <person name="Kuo A."/>
            <person name="Liang C."/>
            <person name="Lipzen A."/>
            <person name="Lutzoni F."/>
            <person name="Magnuson J."/>
            <person name="Mondo S."/>
            <person name="Nolan M."/>
            <person name="Ohm R."/>
            <person name="Pangilinan J."/>
            <person name="Park H.-J.H."/>
            <person name="Ramirez L."/>
            <person name="Alfaro M."/>
            <person name="Sun H."/>
            <person name="Tritt A."/>
            <person name="Yoshinaga Y."/>
            <person name="Zwiers L.-H.L."/>
            <person name="Turgeon B.G."/>
            <person name="Goodwin S.B."/>
            <person name="Spatafora J.W."/>
            <person name="Crous P.W."/>
            <person name="Grigoriev I.V."/>
        </authorList>
    </citation>
    <scope>NUCLEOTIDE SEQUENCE [LARGE SCALE GENOMIC DNA]</scope>
    <source>
        <strain evidence="1 2">CBS 611.86</strain>
    </source>
</reference>
<name>A0A7C8I0I5_9PLEO</name>
<proteinExistence type="predicted"/>
<sequence length="414" mass="45695">MASPPVLHILDKANYSKHRLVTLPSDHLPLLAPSSLRLQTKILGLTTNNFAYAQLGHVLGWWDTYPQPTNTPAPYNDRATYGRISAWGYAEIIESTVPGIAVGKTVYGFLPIATLPEDVTVEKTGLKNQIRVTNPHRQHLWIIYNRYQICPPLDELERTKTLDFLGWDSLMQGLFATSYNMNCYGFAWTDENRIHPGGEGEWTAADANLADATVIVLSASGKTGVSFAHQLRHNRPKQHQPRAVIGVCSITSKSLVENTGFYDKVVLYTDDKSTKEEIAKQTPHRTVIVDFGAREGAGAAWNNTFKGLSAPNTYALVGVGGVTKPQNPEDSSAFLAKFDGVAFVNASKLREKGIALAADKYFEEFYARYDEFKAAGGVPGVQLKWGEGLKAWEQGWEALCQDQVSANTGLVYRI</sequence>
<dbReference type="Pfam" id="PF11017">
    <property type="entry name" value="DUF2855"/>
    <property type="match status" value="1"/>
</dbReference>